<reference evidence="1" key="1">
    <citation type="submission" date="2021-02" db="EMBL/GenBank/DDBJ databases">
        <authorList>
            <person name="Nowell W R."/>
        </authorList>
    </citation>
    <scope>NUCLEOTIDE SEQUENCE</scope>
</reference>
<evidence type="ECO:0000313" key="2">
    <source>
        <dbReference type="EMBL" id="CAF4744278.1"/>
    </source>
</evidence>
<dbReference type="Proteomes" id="UP000681967">
    <property type="component" value="Unassembled WGS sequence"/>
</dbReference>
<feature type="non-terminal residue" evidence="1">
    <location>
        <position position="1"/>
    </location>
</feature>
<protein>
    <submittedName>
        <fullName evidence="1">Uncharacterized protein</fullName>
    </submittedName>
</protein>
<evidence type="ECO:0000313" key="1">
    <source>
        <dbReference type="EMBL" id="CAF4577000.1"/>
    </source>
</evidence>
<proteinExistence type="predicted"/>
<dbReference type="AlphaFoldDB" id="A0A8S2YW93"/>
<organism evidence="1 3">
    <name type="scientific">Rotaria magnacalcarata</name>
    <dbReference type="NCBI Taxonomy" id="392030"/>
    <lineage>
        <taxon>Eukaryota</taxon>
        <taxon>Metazoa</taxon>
        <taxon>Spiralia</taxon>
        <taxon>Gnathifera</taxon>
        <taxon>Rotifera</taxon>
        <taxon>Eurotatoria</taxon>
        <taxon>Bdelloidea</taxon>
        <taxon>Philodinida</taxon>
        <taxon>Philodinidae</taxon>
        <taxon>Rotaria</taxon>
    </lineage>
</organism>
<dbReference type="EMBL" id="CAJOBJ010098777">
    <property type="protein sequence ID" value="CAF4577000.1"/>
    <property type="molecule type" value="Genomic_DNA"/>
</dbReference>
<sequence length="54" mass="5973">MHDFFEGVCPLIIVAMLKEASSSRLITYAAIQTRTENFIYGALDTSNKAPPIQV</sequence>
<comment type="caution">
    <text evidence="1">The sequence shown here is derived from an EMBL/GenBank/DDBJ whole genome shotgun (WGS) entry which is preliminary data.</text>
</comment>
<gene>
    <name evidence="2" type="ORF">BYL167_LOCUS45830</name>
    <name evidence="1" type="ORF">GIL414_LOCUS37933</name>
</gene>
<evidence type="ECO:0000313" key="3">
    <source>
        <dbReference type="Proteomes" id="UP000681720"/>
    </source>
</evidence>
<accession>A0A8S2YW93</accession>
<dbReference type="Proteomes" id="UP000681720">
    <property type="component" value="Unassembled WGS sequence"/>
</dbReference>
<name>A0A8S2YW93_9BILA</name>
<dbReference type="EMBL" id="CAJOBH010128192">
    <property type="protein sequence ID" value="CAF4744278.1"/>
    <property type="molecule type" value="Genomic_DNA"/>
</dbReference>